<feature type="transmembrane region" description="Helical" evidence="5">
    <location>
        <begin position="606"/>
        <end position="625"/>
    </location>
</feature>
<dbReference type="PANTHER" id="PTHR47804">
    <property type="entry name" value="60S RIBOSOMAL PROTEIN L19"/>
    <property type="match status" value="1"/>
</dbReference>
<feature type="transmembrane region" description="Helical" evidence="5">
    <location>
        <begin position="187"/>
        <end position="209"/>
    </location>
</feature>
<feature type="domain" description="Integral membrane bound transporter" evidence="6">
    <location>
        <begin position="583"/>
        <end position="697"/>
    </location>
</feature>
<accession>A0AAW0DUB5</accession>
<feature type="transmembrane region" description="Helical" evidence="5">
    <location>
        <begin position="680"/>
        <end position="702"/>
    </location>
</feature>
<evidence type="ECO:0000313" key="8">
    <source>
        <dbReference type="Proteomes" id="UP001362999"/>
    </source>
</evidence>
<feature type="transmembrane region" description="Helical" evidence="5">
    <location>
        <begin position="48"/>
        <end position="68"/>
    </location>
</feature>
<protein>
    <submittedName>
        <fullName evidence="7">Fusaric acid resistance protein-like-domain-containing protein</fullName>
    </submittedName>
</protein>
<comment type="caution">
    <text evidence="7">The sequence shown here is derived from an EMBL/GenBank/DDBJ whole genome shotgun (WGS) entry which is preliminary data.</text>
</comment>
<evidence type="ECO:0000259" key="6">
    <source>
        <dbReference type="Pfam" id="PF13515"/>
    </source>
</evidence>
<dbReference type="PRINTS" id="PR02047">
    <property type="entry name" value="BREFELDNASP4"/>
</dbReference>
<gene>
    <name evidence="7" type="ORF">R3P38DRAFT_3385783</name>
</gene>
<feature type="transmembrane region" description="Helical" evidence="5">
    <location>
        <begin position="631"/>
        <end position="649"/>
    </location>
</feature>
<evidence type="ECO:0000256" key="5">
    <source>
        <dbReference type="SAM" id="Phobius"/>
    </source>
</evidence>
<dbReference type="Proteomes" id="UP001362999">
    <property type="component" value="Unassembled WGS sequence"/>
</dbReference>
<feature type="transmembrane region" description="Helical" evidence="5">
    <location>
        <begin position="555"/>
        <end position="571"/>
    </location>
</feature>
<name>A0AAW0DUB5_9AGAR</name>
<dbReference type="InterPro" id="IPR049453">
    <property type="entry name" value="Memb_transporter_dom"/>
</dbReference>
<proteinExistence type="predicted"/>
<dbReference type="InterPro" id="IPR023244">
    <property type="entry name" value="Brefeldin_A-sensitivity_4"/>
</dbReference>
<dbReference type="AlphaFoldDB" id="A0AAW0DUB5"/>
<dbReference type="InterPro" id="IPR052430">
    <property type="entry name" value="IVT-Associated"/>
</dbReference>
<reference evidence="7 8" key="1">
    <citation type="journal article" date="2024" name="J Genomics">
        <title>Draft genome sequencing and assembly of Favolaschia claudopus CIRM-BRFM 2984 isolated from oak limbs.</title>
        <authorList>
            <person name="Navarro D."/>
            <person name="Drula E."/>
            <person name="Chaduli D."/>
            <person name="Cazenave R."/>
            <person name="Ahrendt S."/>
            <person name="Wang J."/>
            <person name="Lipzen A."/>
            <person name="Daum C."/>
            <person name="Barry K."/>
            <person name="Grigoriev I.V."/>
            <person name="Favel A."/>
            <person name="Rosso M.N."/>
            <person name="Martin F."/>
        </authorList>
    </citation>
    <scope>NUCLEOTIDE SEQUENCE [LARGE SCALE GENOMIC DNA]</scope>
    <source>
        <strain evidence="7 8">CIRM-BRFM 2984</strain>
    </source>
</reference>
<evidence type="ECO:0000313" key="7">
    <source>
        <dbReference type="EMBL" id="KAK7056022.1"/>
    </source>
</evidence>
<feature type="transmembrane region" description="Helical" evidence="5">
    <location>
        <begin position="116"/>
        <end position="136"/>
    </location>
</feature>
<keyword evidence="3 5" id="KW-1133">Transmembrane helix</keyword>
<keyword evidence="4 5" id="KW-0472">Membrane</keyword>
<feature type="transmembrane region" description="Helical" evidence="5">
    <location>
        <begin position="577"/>
        <end position="594"/>
    </location>
</feature>
<dbReference type="GO" id="GO:0016020">
    <property type="term" value="C:membrane"/>
    <property type="evidence" value="ECO:0007669"/>
    <property type="project" value="UniProtKB-SubCell"/>
</dbReference>
<organism evidence="7 8">
    <name type="scientific">Favolaschia claudopus</name>
    <dbReference type="NCBI Taxonomy" id="2862362"/>
    <lineage>
        <taxon>Eukaryota</taxon>
        <taxon>Fungi</taxon>
        <taxon>Dikarya</taxon>
        <taxon>Basidiomycota</taxon>
        <taxon>Agaricomycotina</taxon>
        <taxon>Agaricomycetes</taxon>
        <taxon>Agaricomycetidae</taxon>
        <taxon>Agaricales</taxon>
        <taxon>Marasmiineae</taxon>
        <taxon>Mycenaceae</taxon>
        <taxon>Favolaschia</taxon>
    </lineage>
</organism>
<evidence type="ECO:0000256" key="3">
    <source>
        <dbReference type="ARBA" id="ARBA00022989"/>
    </source>
</evidence>
<evidence type="ECO:0000256" key="2">
    <source>
        <dbReference type="ARBA" id="ARBA00022692"/>
    </source>
</evidence>
<evidence type="ECO:0000256" key="1">
    <source>
        <dbReference type="ARBA" id="ARBA00004141"/>
    </source>
</evidence>
<dbReference type="EMBL" id="JAWWNJ010000005">
    <property type="protein sequence ID" value="KAK7056022.1"/>
    <property type="molecule type" value="Genomic_DNA"/>
</dbReference>
<evidence type="ECO:0000256" key="4">
    <source>
        <dbReference type="ARBA" id="ARBA00023136"/>
    </source>
</evidence>
<keyword evidence="8" id="KW-1185">Reference proteome</keyword>
<keyword evidence="2 5" id="KW-0812">Transmembrane</keyword>
<sequence length="947" mass="106280">MIHPPRPTGSAERNGCISSGACASTVDTIRSKYFWAIESPILPWKYRLALKCSIAYFIASLFTFSPYLSSLISNFPAYNNTSSSPSPVGYLVATVSVHFNPAKTIGAMVEADLYCLVGLIYSAFVCLSSVSLFWWLQGKSGWDWLASILVILWIGVHFGFMGWMKVWMNHPSFSVGDLVKEGGLEPLLQTSFIAFCGAVISNLACYFIWPQSATAILKANIVTTLDSFSNVLESVTSAFCIDDGIHNSILKLENTTSKPSSFATLKNNLRESQSEWIGRRRGGPGGRLGKAYEDALDSMNRLKQHLDELRTGRSLRYDLVRQGQAAADLRDAAPACPRSELLYELQPALKSLSKTCTWSLMRMRQLFSAPLGDNPFEDDFFDLTEEIEGAIFRFDGASNHTLRNTSLISYDTMNVEDHEYVSVVCFFIFTLKETATELISLADATNRIFKLEHHARPNHTHWWTGIFRSRSAPRTPTNDIHPPGRVIPKSSTLKRRFSSIMIPKGLIHPSFPKIRPHAPNTMHTPSYDGLTFIGKIKMRFWSFGRRVGEADVRHAFKVGGATAILAAPAFFEATRLVFLRLWGHWALISFFVVMSPTLGETNFSSLHRVLGTIFGATVAAIMYTLFPENPVTLAIFGFLFSLPCFYYNTSASRFILLTYNLTCLYCYNVRERAVSVVEVAILRAIAVTAGVLWAALVARVWWPAEARREFGRMLGEFCLEIGWLYTRLEAANPYFGEREDSNSNVGDPERRPLLPRYSTLDEYVKELMAMELHLQLKLLQLRKLLDQTQHEPRLKGPFPVELYRGILESLGLILGRLRGVRCVTMREEWCDVRREFILPVNARRREMAGNVVLSFSTLAAAFQLKAPLPPYLPSPDAARGRFVCLSSRSFVKNLKKNAEILFFAYALLMRGLTGEVEGLGRVVQEAFGVVGGAREGFEGIFDEEGEI</sequence>
<dbReference type="PANTHER" id="PTHR47804:SF1">
    <property type="entry name" value="DUF2421 DOMAIN-CONTAINING PROTEIN"/>
    <property type="match status" value="1"/>
</dbReference>
<dbReference type="Pfam" id="PF13515">
    <property type="entry name" value="FUSC_2"/>
    <property type="match status" value="1"/>
</dbReference>
<comment type="subcellular location">
    <subcellularLocation>
        <location evidence="1">Membrane</location>
        <topology evidence="1">Multi-pass membrane protein</topology>
    </subcellularLocation>
</comment>
<feature type="transmembrane region" description="Helical" evidence="5">
    <location>
        <begin position="148"/>
        <end position="167"/>
    </location>
</feature>